<dbReference type="GO" id="GO:0008253">
    <property type="term" value="F:5'-nucleotidase activity"/>
    <property type="evidence" value="ECO:0007669"/>
    <property type="project" value="InterPro"/>
</dbReference>
<dbReference type="InterPro" id="IPR023214">
    <property type="entry name" value="HAD_sf"/>
</dbReference>
<dbReference type="Gene3D" id="1.10.40.40">
    <property type="entry name" value="Deoxyribonucleotidase, domain 2"/>
    <property type="match status" value="1"/>
</dbReference>
<dbReference type="AlphaFoldDB" id="A0A8J7PIB1"/>
<feature type="active site" description="Proton donor" evidence="2">
    <location>
        <position position="9"/>
    </location>
</feature>
<dbReference type="Proteomes" id="UP000664277">
    <property type="component" value="Unassembled WGS sequence"/>
</dbReference>
<evidence type="ECO:0000256" key="1">
    <source>
        <dbReference type="ARBA" id="ARBA00009589"/>
    </source>
</evidence>
<dbReference type="SUPFAM" id="SSF56784">
    <property type="entry name" value="HAD-like"/>
    <property type="match status" value="1"/>
</dbReference>
<evidence type="ECO:0000313" key="3">
    <source>
        <dbReference type="EMBL" id="MBN8660255.1"/>
    </source>
</evidence>
<dbReference type="Gene3D" id="3.40.50.1000">
    <property type="entry name" value="HAD superfamily/HAD-like"/>
    <property type="match status" value="1"/>
</dbReference>
<feature type="active site" description="Nucleophile" evidence="2">
    <location>
        <position position="7"/>
    </location>
</feature>
<dbReference type="SFLD" id="SFLDG01146">
    <property type="entry name" value="C1.2.2"/>
    <property type="match status" value="1"/>
</dbReference>
<evidence type="ECO:0000313" key="4">
    <source>
        <dbReference type="Proteomes" id="UP000664277"/>
    </source>
</evidence>
<dbReference type="GO" id="GO:0009223">
    <property type="term" value="P:pyrimidine deoxyribonucleotide catabolic process"/>
    <property type="evidence" value="ECO:0007669"/>
    <property type="project" value="TreeGrafter"/>
</dbReference>
<proteinExistence type="inferred from homology"/>
<evidence type="ECO:0000256" key="2">
    <source>
        <dbReference type="PIRSR" id="PIRSR610708-1"/>
    </source>
</evidence>
<dbReference type="InterPro" id="IPR010708">
    <property type="entry name" value="5'(3')-deoxyribonucleotidase"/>
</dbReference>
<dbReference type="PANTHER" id="PTHR16504">
    <property type="entry name" value="5'(3')-DEOXYRIBONUCLEOTIDASE"/>
    <property type="match status" value="1"/>
</dbReference>
<gene>
    <name evidence="3" type="ORF">J0M35_07820</name>
</gene>
<dbReference type="SFLD" id="SFLDG01126">
    <property type="entry name" value="C1.2:_Nucleotidase_Like"/>
    <property type="match status" value="1"/>
</dbReference>
<protein>
    <submittedName>
        <fullName evidence="3">5'(3')-deoxyribonucleotidase</fullName>
    </submittedName>
</protein>
<dbReference type="SFLD" id="SFLDS00003">
    <property type="entry name" value="Haloacid_Dehalogenase"/>
    <property type="match status" value="1"/>
</dbReference>
<organism evidence="3 4">
    <name type="scientific">Candidatus Obscuribacter phosphatis</name>
    <dbReference type="NCBI Taxonomy" id="1906157"/>
    <lineage>
        <taxon>Bacteria</taxon>
        <taxon>Bacillati</taxon>
        <taxon>Candidatus Melainabacteria</taxon>
        <taxon>Candidatus Obscuribacterales</taxon>
        <taxon>Candidatus Obscuribacteraceae</taxon>
        <taxon>Candidatus Obscuribacter</taxon>
    </lineage>
</organism>
<sequence>MARIAVDMDEVIADALGEHLSRYNEKFGAELAKSDLLGLHIFDLIPDEHVGAAIDIVHTEDFFADLPVMPHAREVLEELSKNHEIFIATAAMEVPRSFRAKYEWLLRHFPFISPMNFVFCGDKSIVDADYLIDDNARHFLRFKGKGLLFDAPHNRNVQGYTRVNDWLAVKEFFSHHVLPV</sequence>
<dbReference type="EMBL" id="JAFLCK010000009">
    <property type="protein sequence ID" value="MBN8660255.1"/>
    <property type="molecule type" value="Genomic_DNA"/>
</dbReference>
<comment type="caution">
    <text evidence="3">The sequence shown here is derived from an EMBL/GenBank/DDBJ whole genome shotgun (WGS) entry which is preliminary data.</text>
</comment>
<dbReference type="Pfam" id="PF06941">
    <property type="entry name" value="NT5C"/>
    <property type="match status" value="1"/>
</dbReference>
<accession>A0A8J7PIB1</accession>
<reference evidence="3" key="1">
    <citation type="submission" date="2021-02" db="EMBL/GenBank/DDBJ databases">
        <title>Genome-Resolved Metagenomics of a Microbial Community Performing Photosynthetic Biological Nutrient Removal.</title>
        <authorList>
            <person name="Mcdaniel E.A."/>
        </authorList>
    </citation>
    <scope>NUCLEOTIDE SEQUENCE</scope>
    <source>
        <strain evidence="3">UWPOB_OBS1</strain>
    </source>
</reference>
<comment type="similarity">
    <text evidence="1">Belongs to the 5'(3')-deoxyribonucleotidase family.</text>
</comment>
<dbReference type="InterPro" id="IPR036412">
    <property type="entry name" value="HAD-like_sf"/>
</dbReference>
<dbReference type="PANTHER" id="PTHR16504:SF4">
    <property type="entry name" value="5'(3')-DEOXYRIBONUCLEOTIDASE"/>
    <property type="match status" value="1"/>
</dbReference>
<name>A0A8J7PIB1_9BACT</name>